<feature type="region of interest" description="Disordered" evidence="1">
    <location>
        <begin position="1"/>
        <end position="100"/>
    </location>
</feature>
<evidence type="ECO:0000313" key="2">
    <source>
        <dbReference type="EMBL" id="KAK9166418.1"/>
    </source>
</evidence>
<evidence type="ECO:0000313" key="3">
    <source>
        <dbReference type="Proteomes" id="UP001419268"/>
    </source>
</evidence>
<protein>
    <submittedName>
        <fullName evidence="2">Uncharacterized protein</fullName>
    </submittedName>
</protein>
<accession>A0AAP0Q447</accession>
<dbReference type="Proteomes" id="UP001419268">
    <property type="component" value="Unassembled WGS sequence"/>
</dbReference>
<feature type="compositionally biased region" description="Polar residues" evidence="1">
    <location>
        <begin position="86"/>
        <end position="97"/>
    </location>
</feature>
<feature type="compositionally biased region" description="Low complexity" evidence="1">
    <location>
        <begin position="34"/>
        <end position="56"/>
    </location>
</feature>
<keyword evidence="3" id="KW-1185">Reference proteome</keyword>
<proteinExistence type="predicted"/>
<evidence type="ECO:0000256" key="1">
    <source>
        <dbReference type="SAM" id="MobiDB-lite"/>
    </source>
</evidence>
<reference evidence="2 3" key="1">
    <citation type="submission" date="2024-01" db="EMBL/GenBank/DDBJ databases">
        <title>Genome assemblies of Stephania.</title>
        <authorList>
            <person name="Yang L."/>
        </authorList>
    </citation>
    <scope>NUCLEOTIDE SEQUENCE [LARGE SCALE GENOMIC DNA]</scope>
    <source>
        <strain evidence="2">JXDWG</strain>
        <tissue evidence="2">Leaf</tissue>
    </source>
</reference>
<sequence>MPPKTNPTQKKPKLTPRRPTTEQAIKESFETDSDSNSSSQNVFQSSTHWTTLTSHHIGGTSATVPIEESQSRAQCAKTRHDKDTTSDAPQSKSTESGVLTPGDVDFALFDTARLPIREILAKMGWVQFCEYKMKFSTTYPHPSDLDEPFDVREYLDYSFTYQHGAADEDHGVAPGNEEVQQEIPAPPAPQTIPSPFLHAYIPQTYYGIASPLDMPSYAAYLSAQLHDMRDFMIQHDMRLCHIVSHLRSPPPQREDDPSRPSYSF</sequence>
<organism evidence="2 3">
    <name type="scientific">Stephania cephalantha</name>
    <dbReference type="NCBI Taxonomy" id="152367"/>
    <lineage>
        <taxon>Eukaryota</taxon>
        <taxon>Viridiplantae</taxon>
        <taxon>Streptophyta</taxon>
        <taxon>Embryophyta</taxon>
        <taxon>Tracheophyta</taxon>
        <taxon>Spermatophyta</taxon>
        <taxon>Magnoliopsida</taxon>
        <taxon>Ranunculales</taxon>
        <taxon>Menispermaceae</taxon>
        <taxon>Menispermoideae</taxon>
        <taxon>Cissampelideae</taxon>
        <taxon>Stephania</taxon>
    </lineage>
</organism>
<dbReference type="AlphaFoldDB" id="A0AAP0Q447"/>
<gene>
    <name evidence="2" type="ORF">Scep_001609</name>
</gene>
<name>A0AAP0Q447_9MAGN</name>
<comment type="caution">
    <text evidence="2">The sequence shown here is derived from an EMBL/GenBank/DDBJ whole genome shotgun (WGS) entry which is preliminary data.</text>
</comment>
<dbReference type="EMBL" id="JBBNAG010000001">
    <property type="protein sequence ID" value="KAK9166418.1"/>
    <property type="molecule type" value="Genomic_DNA"/>
</dbReference>